<evidence type="ECO:0000256" key="13">
    <source>
        <dbReference type="ARBA" id="ARBA00022989"/>
    </source>
</evidence>
<comment type="similarity">
    <text evidence="4">Belongs to the etk/wzc family.</text>
</comment>
<keyword evidence="17" id="KW-0175">Coiled coil</keyword>
<feature type="domain" description="AAA" evidence="20">
    <location>
        <begin position="544"/>
        <end position="659"/>
    </location>
</feature>
<comment type="subcellular location">
    <subcellularLocation>
        <location evidence="1">Cell inner membrane</location>
        <topology evidence="1">Multi-pass membrane protein</topology>
    </subcellularLocation>
</comment>
<keyword evidence="10" id="KW-0547">Nucleotide-binding</keyword>
<dbReference type="KEGG" id="ava:Ava_4846"/>
<evidence type="ECO:0000256" key="16">
    <source>
        <dbReference type="ARBA" id="ARBA00051245"/>
    </source>
</evidence>
<evidence type="ECO:0000256" key="17">
    <source>
        <dbReference type="SAM" id="Coils"/>
    </source>
</evidence>
<dbReference type="eggNOG" id="COG0489">
    <property type="taxonomic scope" value="Bacteria"/>
</dbReference>
<feature type="domain" description="Tyrosine-protein kinase G-rich" evidence="21">
    <location>
        <begin position="377"/>
        <end position="453"/>
    </location>
</feature>
<dbReference type="FunFam" id="3.40.50.300:FF:000527">
    <property type="entry name" value="Tyrosine-protein kinase etk"/>
    <property type="match status" value="1"/>
</dbReference>
<dbReference type="Pfam" id="PF02706">
    <property type="entry name" value="Wzz"/>
    <property type="match status" value="1"/>
</dbReference>
<dbReference type="Pfam" id="PF13807">
    <property type="entry name" value="GNVR"/>
    <property type="match status" value="1"/>
</dbReference>
<feature type="coiled-coil region" evidence="17">
    <location>
        <begin position="221"/>
        <end position="316"/>
    </location>
</feature>
<keyword evidence="13 18" id="KW-1133">Transmembrane helix</keyword>
<dbReference type="InterPro" id="IPR027417">
    <property type="entry name" value="P-loop_NTPase"/>
</dbReference>
<keyword evidence="14 18" id="KW-0472">Membrane</keyword>
<evidence type="ECO:0000313" key="22">
    <source>
        <dbReference type="EMBL" id="ABA24443.1"/>
    </source>
</evidence>
<dbReference type="Pfam" id="PF13614">
    <property type="entry name" value="AAA_31"/>
    <property type="match status" value="1"/>
</dbReference>
<dbReference type="CDD" id="cd05387">
    <property type="entry name" value="BY-kinase"/>
    <property type="match status" value="1"/>
</dbReference>
<feature type="transmembrane region" description="Helical" evidence="18">
    <location>
        <begin position="21"/>
        <end position="43"/>
    </location>
</feature>
<evidence type="ECO:0000256" key="5">
    <source>
        <dbReference type="ARBA" id="ARBA00011903"/>
    </source>
</evidence>
<gene>
    <name evidence="22" type="ordered locus">Ava_4846</name>
</gene>
<evidence type="ECO:0000256" key="1">
    <source>
        <dbReference type="ARBA" id="ARBA00004429"/>
    </source>
</evidence>
<evidence type="ECO:0000256" key="14">
    <source>
        <dbReference type="ARBA" id="ARBA00023136"/>
    </source>
</evidence>
<dbReference type="HOGENOM" id="CLU_009912_2_2_3"/>
<comment type="similarity">
    <text evidence="3">Belongs to the CpsD/CapB family.</text>
</comment>
<dbReference type="InterPro" id="IPR025669">
    <property type="entry name" value="AAA_dom"/>
</dbReference>
<proteinExistence type="inferred from homology"/>
<dbReference type="eggNOG" id="COG3206">
    <property type="taxonomic scope" value="Bacteria"/>
</dbReference>
<protein>
    <recommendedName>
        <fullName evidence="5">non-specific protein-tyrosine kinase</fullName>
        <ecNumber evidence="5">2.7.10.2</ecNumber>
    </recommendedName>
</protein>
<comment type="similarity">
    <text evidence="2">Belongs to the CpsC/CapA family.</text>
</comment>
<dbReference type="EMBL" id="CP000117">
    <property type="protein sequence ID" value="ABA24443.1"/>
    <property type="molecule type" value="Genomic_DNA"/>
</dbReference>
<evidence type="ECO:0000256" key="11">
    <source>
        <dbReference type="ARBA" id="ARBA00022777"/>
    </source>
</evidence>
<dbReference type="RefSeq" id="WP_011321504.1">
    <property type="nucleotide sequence ID" value="NC_007413.1"/>
</dbReference>
<dbReference type="InterPro" id="IPR003856">
    <property type="entry name" value="LPS_length_determ_N"/>
</dbReference>
<dbReference type="GO" id="GO:0004715">
    <property type="term" value="F:non-membrane spanning protein tyrosine kinase activity"/>
    <property type="evidence" value="ECO:0007669"/>
    <property type="project" value="UniProtKB-EC"/>
</dbReference>
<evidence type="ECO:0000256" key="10">
    <source>
        <dbReference type="ARBA" id="ARBA00022741"/>
    </source>
</evidence>
<keyword evidence="8" id="KW-0808">Transferase</keyword>
<dbReference type="GO" id="GO:0005524">
    <property type="term" value="F:ATP binding"/>
    <property type="evidence" value="ECO:0007669"/>
    <property type="project" value="UniProtKB-KW"/>
</dbReference>
<reference evidence="23" key="1">
    <citation type="journal article" date="2014" name="Stand. Genomic Sci.">
        <title>Complete genome sequence of Anabaena variabilis ATCC 29413.</title>
        <authorList>
            <person name="Thiel T."/>
            <person name="Pratte B.S."/>
            <person name="Zhong J."/>
            <person name="Goodwin L."/>
            <person name="Copeland A."/>
            <person name="Lucas S."/>
            <person name="Han C."/>
            <person name="Pitluck S."/>
            <person name="Land M.L."/>
            <person name="Kyrpides N.C."/>
            <person name="Woyke T."/>
        </authorList>
    </citation>
    <scope>NUCLEOTIDE SEQUENCE [LARGE SCALE GENOMIC DNA]</scope>
    <source>
        <strain evidence="23">ATCC 29413 / PCC 7937</strain>
    </source>
</reference>
<dbReference type="GO" id="GO:0005886">
    <property type="term" value="C:plasma membrane"/>
    <property type="evidence" value="ECO:0007669"/>
    <property type="project" value="UniProtKB-SubCell"/>
</dbReference>
<keyword evidence="11" id="KW-0418">Kinase</keyword>
<evidence type="ECO:0000256" key="3">
    <source>
        <dbReference type="ARBA" id="ARBA00007316"/>
    </source>
</evidence>
<keyword evidence="12" id="KW-0067">ATP-binding</keyword>
<evidence type="ECO:0000256" key="6">
    <source>
        <dbReference type="ARBA" id="ARBA00022475"/>
    </source>
</evidence>
<dbReference type="NCBIfam" id="TIGR01007">
    <property type="entry name" value="eps_fam"/>
    <property type="match status" value="1"/>
</dbReference>
<evidence type="ECO:0000256" key="12">
    <source>
        <dbReference type="ARBA" id="ARBA00022840"/>
    </source>
</evidence>
<dbReference type="STRING" id="240292.Ava_4846"/>
<evidence type="ECO:0000259" key="21">
    <source>
        <dbReference type="Pfam" id="PF13807"/>
    </source>
</evidence>
<keyword evidence="9 18" id="KW-0812">Transmembrane</keyword>
<feature type="transmembrane region" description="Helical" evidence="18">
    <location>
        <begin position="433"/>
        <end position="454"/>
    </location>
</feature>
<dbReference type="InterPro" id="IPR005702">
    <property type="entry name" value="Wzc-like_C"/>
</dbReference>
<organism evidence="22 23">
    <name type="scientific">Trichormus variabilis (strain ATCC 29413 / PCC 7937)</name>
    <name type="common">Anabaena variabilis</name>
    <dbReference type="NCBI Taxonomy" id="240292"/>
    <lineage>
        <taxon>Bacteria</taxon>
        <taxon>Bacillati</taxon>
        <taxon>Cyanobacteriota</taxon>
        <taxon>Cyanophyceae</taxon>
        <taxon>Nostocales</taxon>
        <taxon>Nostocaceae</taxon>
        <taxon>Trichormus</taxon>
    </lineage>
</organism>
<dbReference type="EC" id="2.7.10.2" evidence="5"/>
<dbReference type="Proteomes" id="UP000002533">
    <property type="component" value="Chromosome"/>
</dbReference>
<dbReference type="GeneID" id="58722418"/>
<dbReference type="SUPFAM" id="SSF52540">
    <property type="entry name" value="P-loop containing nucleoside triphosphate hydrolases"/>
    <property type="match status" value="1"/>
</dbReference>
<evidence type="ECO:0000256" key="15">
    <source>
        <dbReference type="ARBA" id="ARBA00023137"/>
    </source>
</evidence>
<dbReference type="PANTHER" id="PTHR32309:SF13">
    <property type="entry name" value="FERRIC ENTEROBACTIN TRANSPORT PROTEIN FEPE"/>
    <property type="match status" value="1"/>
</dbReference>
<evidence type="ECO:0000256" key="18">
    <source>
        <dbReference type="SAM" id="Phobius"/>
    </source>
</evidence>
<feature type="domain" description="Polysaccharide chain length determinant N-terminal" evidence="19">
    <location>
        <begin position="8"/>
        <end position="108"/>
    </location>
</feature>
<keyword evidence="7" id="KW-0997">Cell inner membrane</keyword>
<keyword evidence="6" id="KW-1003">Cell membrane</keyword>
<feature type="coiled-coil region" evidence="17">
    <location>
        <begin position="366"/>
        <end position="407"/>
    </location>
</feature>
<evidence type="ECO:0000259" key="19">
    <source>
        <dbReference type="Pfam" id="PF02706"/>
    </source>
</evidence>
<dbReference type="InterPro" id="IPR050445">
    <property type="entry name" value="Bact_polysacc_biosynth/exp"/>
</dbReference>
<evidence type="ECO:0000256" key="8">
    <source>
        <dbReference type="ARBA" id="ARBA00022679"/>
    </source>
</evidence>
<comment type="catalytic activity">
    <reaction evidence="16">
        <text>L-tyrosyl-[protein] + ATP = O-phospho-L-tyrosyl-[protein] + ADP + H(+)</text>
        <dbReference type="Rhea" id="RHEA:10596"/>
        <dbReference type="Rhea" id="RHEA-COMP:10136"/>
        <dbReference type="Rhea" id="RHEA-COMP:20101"/>
        <dbReference type="ChEBI" id="CHEBI:15378"/>
        <dbReference type="ChEBI" id="CHEBI:30616"/>
        <dbReference type="ChEBI" id="CHEBI:46858"/>
        <dbReference type="ChEBI" id="CHEBI:61978"/>
        <dbReference type="ChEBI" id="CHEBI:456216"/>
        <dbReference type="EC" id="2.7.10.2"/>
    </reaction>
</comment>
<evidence type="ECO:0000256" key="9">
    <source>
        <dbReference type="ARBA" id="ARBA00022692"/>
    </source>
</evidence>
<accession>Q3M3J3</accession>
<evidence type="ECO:0000259" key="20">
    <source>
        <dbReference type="Pfam" id="PF13614"/>
    </source>
</evidence>
<evidence type="ECO:0000256" key="4">
    <source>
        <dbReference type="ARBA" id="ARBA00008883"/>
    </source>
</evidence>
<dbReference type="InterPro" id="IPR032807">
    <property type="entry name" value="GNVR"/>
</dbReference>
<evidence type="ECO:0000313" key="23">
    <source>
        <dbReference type="Proteomes" id="UP000002533"/>
    </source>
</evidence>
<dbReference type="PANTHER" id="PTHR32309">
    <property type="entry name" value="TYROSINE-PROTEIN KINASE"/>
    <property type="match status" value="1"/>
</dbReference>
<keyword evidence="15" id="KW-0829">Tyrosine-protein kinase</keyword>
<dbReference type="GO" id="GO:0042802">
    <property type="term" value="F:identical protein binding"/>
    <property type="evidence" value="ECO:0007669"/>
    <property type="project" value="UniProtKB-ARBA"/>
</dbReference>
<name>Q3M3J3_TRIV2</name>
<dbReference type="AlphaFoldDB" id="Q3M3J3"/>
<evidence type="ECO:0000256" key="7">
    <source>
        <dbReference type="ARBA" id="ARBA00022519"/>
    </source>
</evidence>
<evidence type="ECO:0000256" key="2">
    <source>
        <dbReference type="ARBA" id="ARBA00006683"/>
    </source>
</evidence>
<sequence length="742" mass="82769">MQSKESIDLDLSRYFAGLKRRWLVAINIFTVTVALSALSTTLLKSSYEAEGKLLFKVPSFKIIGQNLLASGSEAEGDLKSLVSSQNPINTEIEVLSSPMILDKVIEELNLKNKQGKPLNYNTLKSGLTLKIIGGTDVLRVAYKSRNPEEGAAIVNKVMDLYLENSILTSRAEAEKTRMLIAQQLNQPKLNLQRAELALRSFKEQNKIVNLAEESKLAVLQINNLDTQVANVSSELEKVTSKNNTLRKQISLDVEQAIAINDLSQSQAIQSILTQIQQVEQKLALERSRFLDNDPKIVDLETNKKNLQDLLQKQTNQIIGSQVKLPQTKFPLSELKQSMIKEFLQSEQERLSLIKKLNSLSKSRADYEQRLRIIPQLEQNLGELEQNLESARSTYQTLLTKVQELRLAESKNTASARIIANALVPDKPDSRNKIIVILLGILFGIFLSITTVLFLEIRDRSLKTIQEIREIFEYTLLGIIPSATTKKITSSHRDVELTNLEVAVRDTPDSLTSEMYRMIQANLRFLSSDQVLKNLVITSALPREGKSTVSANLAAAIAQLGRRVLLIDGDMRSPSQHQFWQLNNLVGLSEVLVGQVEFITAISKVMDNLDVLTAGVRPPNPLALLDSKRMAALIADFSSQYDFVIIDAPPLLVAADSLTLSHMTDGILLVSRPNVIDSGSAWAAKDTLERSGQKVLGLLINGVTEKNEFSSDFYVAKKHEFDETKKWQEVVPVGQTHPNIKDQ</sequence>
<dbReference type="Gene3D" id="3.40.50.300">
    <property type="entry name" value="P-loop containing nucleotide triphosphate hydrolases"/>
    <property type="match status" value="1"/>
</dbReference>